<dbReference type="EMBL" id="JAWDGP010007969">
    <property type="protein sequence ID" value="KAK3698675.1"/>
    <property type="molecule type" value="Genomic_DNA"/>
</dbReference>
<gene>
    <name evidence="1" type="ORF">RRG08_046177</name>
</gene>
<accession>A0AAE0XPE9</accession>
<dbReference type="AlphaFoldDB" id="A0AAE0XPE9"/>
<proteinExistence type="predicted"/>
<name>A0AAE0XPE9_9GAST</name>
<keyword evidence="2" id="KW-1185">Reference proteome</keyword>
<organism evidence="1 2">
    <name type="scientific">Elysia crispata</name>
    <name type="common">lettuce slug</name>
    <dbReference type="NCBI Taxonomy" id="231223"/>
    <lineage>
        <taxon>Eukaryota</taxon>
        <taxon>Metazoa</taxon>
        <taxon>Spiralia</taxon>
        <taxon>Lophotrochozoa</taxon>
        <taxon>Mollusca</taxon>
        <taxon>Gastropoda</taxon>
        <taxon>Heterobranchia</taxon>
        <taxon>Euthyneura</taxon>
        <taxon>Panpulmonata</taxon>
        <taxon>Sacoglossa</taxon>
        <taxon>Placobranchoidea</taxon>
        <taxon>Plakobranchidae</taxon>
        <taxon>Elysia</taxon>
    </lineage>
</organism>
<evidence type="ECO:0000313" key="2">
    <source>
        <dbReference type="Proteomes" id="UP001283361"/>
    </source>
</evidence>
<sequence length="229" mass="25943">MIKVLYRSFSSSSAFPVRSSLGLYFRRSYLHDKFSGKRILQVKPFNLSKYEENRHVTQATDRRRRASESLELLRLERGVHGERSGLTGAYNQHLLTSRSAQTHCLDRAHSHPSSSELTVKSTNTHTHVYYVHTHTLTHRYAELTVNNTDSVFAPRVPRATTSSETKTPPCTVCSENRGDAKRVHEGKRNGHMALVINIKDCASSTLPYFSCRKLHFASPLERGIFSAPT</sequence>
<comment type="caution">
    <text evidence="1">The sequence shown here is derived from an EMBL/GenBank/DDBJ whole genome shotgun (WGS) entry which is preliminary data.</text>
</comment>
<protein>
    <submittedName>
        <fullName evidence="1">Uncharacterized protein</fullName>
    </submittedName>
</protein>
<dbReference type="Proteomes" id="UP001283361">
    <property type="component" value="Unassembled WGS sequence"/>
</dbReference>
<reference evidence="1" key="1">
    <citation type="journal article" date="2023" name="G3 (Bethesda)">
        <title>A reference genome for the long-term kleptoplast-retaining sea slug Elysia crispata morphotype clarki.</title>
        <authorList>
            <person name="Eastman K.E."/>
            <person name="Pendleton A.L."/>
            <person name="Shaikh M.A."/>
            <person name="Suttiyut T."/>
            <person name="Ogas R."/>
            <person name="Tomko P."/>
            <person name="Gavelis G."/>
            <person name="Widhalm J.R."/>
            <person name="Wisecaver J.H."/>
        </authorList>
    </citation>
    <scope>NUCLEOTIDE SEQUENCE</scope>
    <source>
        <strain evidence="1">ECLA1</strain>
    </source>
</reference>
<evidence type="ECO:0000313" key="1">
    <source>
        <dbReference type="EMBL" id="KAK3698675.1"/>
    </source>
</evidence>